<dbReference type="RefSeq" id="WP_010939033.1">
    <property type="nucleotide sequence ID" value="NC_002937.3"/>
</dbReference>
<evidence type="ECO:0000313" key="2">
    <source>
        <dbReference type="EMBL" id="AAS96222.1"/>
    </source>
</evidence>
<dbReference type="PATRIC" id="fig|882.5.peg.1607"/>
<dbReference type="EMBL" id="AE017285">
    <property type="protein sequence ID" value="AAS96222.1"/>
    <property type="molecule type" value="Genomic_DNA"/>
</dbReference>
<dbReference type="CDD" id="cd00093">
    <property type="entry name" value="HTH_XRE"/>
    <property type="match status" value="1"/>
</dbReference>
<dbReference type="SUPFAM" id="SSF47413">
    <property type="entry name" value="lambda repressor-like DNA-binding domains"/>
    <property type="match status" value="1"/>
</dbReference>
<gene>
    <name evidence="2" type="ordered locus">DVU_1745</name>
</gene>
<keyword evidence="3" id="KW-1185">Reference proteome</keyword>
<dbReference type="STRING" id="882.DVU_1745"/>
<protein>
    <submittedName>
        <fullName evidence="2">DNA-binding protein</fullName>
    </submittedName>
</protein>
<evidence type="ECO:0000259" key="1">
    <source>
        <dbReference type="PROSITE" id="PS50943"/>
    </source>
</evidence>
<dbReference type="PaxDb" id="882-DVU_1745"/>
<accession>Q72B91</accession>
<dbReference type="Proteomes" id="UP000002194">
    <property type="component" value="Chromosome"/>
</dbReference>
<name>Q72B91_NITV2</name>
<dbReference type="GO" id="GO:0003677">
    <property type="term" value="F:DNA binding"/>
    <property type="evidence" value="ECO:0007669"/>
    <property type="project" value="UniProtKB-KW"/>
</dbReference>
<dbReference type="InterPro" id="IPR010982">
    <property type="entry name" value="Lambda_DNA-bd_dom_sf"/>
</dbReference>
<dbReference type="SMART" id="SM00530">
    <property type="entry name" value="HTH_XRE"/>
    <property type="match status" value="1"/>
</dbReference>
<keyword evidence="2" id="KW-0238">DNA-binding</keyword>
<sequence length="179" mass="19685">MRYPEGMALQNKFPILWDCFLQRINDALKATTQEELGRRLGVGKSAITKWRHGSTRGADLQDFLRYCDVLGIDFCGIINGTPTPTYSPSPFEIALTGVLDSFLSVHNLTHEKAASSLWPETANGAAKLGSILTAKEPLTPEVLMQLCLLMEEDPGKLLRLARERVQPEGEQISGNAKSA</sequence>
<evidence type="ECO:0000313" key="3">
    <source>
        <dbReference type="Proteomes" id="UP000002194"/>
    </source>
</evidence>
<dbReference type="InterPro" id="IPR001387">
    <property type="entry name" value="Cro/C1-type_HTH"/>
</dbReference>
<dbReference type="DNASU" id="2795848"/>
<dbReference type="EnsemblBacteria" id="AAS96222">
    <property type="protein sequence ID" value="AAS96222"/>
    <property type="gene ID" value="DVU_1745"/>
</dbReference>
<dbReference type="KEGG" id="dvu:DVU_1745"/>
<dbReference type="PROSITE" id="PS50943">
    <property type="entry name" value="HTH_CROC1"/>
    <property type="match status" value="1"/>
</dbReference>
<dbReference type="Pfam" id="PF01381">
    <property type="entry name" value="HTH_3"/>
    <property type="match status" value="1"/>
</dbReference>
<feature type="domain" description="HTH cro/C1-type" evidence="1">
    <location>
        <begin position="32"/>
        <end position="77"/>
    </location>
</feature>
<proteinExistence type="predicted"/>
<organism evidence="2 3">
    <name type="scientific">Nitratidesulfovibrio vulgaris (strain ATCC 29579 / DSM 644 / CCUG 34227 / NCIMB 8303 / VKM B-1760 / Hildenborough)</name>
    <name type="common">Desulfovibrio vulgaris</name>
    <dbReference type="NCBI Taxonomy" id="882"/>
    <lineage>
        <taxon>Bacteria</taxon>
        <taxon>Pseudomonadati</taxon>
        <taxon>Thermodesulfobacteriota</taxon>
        <taxon>Desulfovibrionia</taxon>
        <taxon>Desulfovibrionales</taxon>
        <taxon>Desulfovibrionaceae</taxon>
        <taxon>Nitratidesulfovibrio</taxon>
    </lineage>
</organism>
<dbReference type="HOGENOM" id="CLU_1530156_0_0_7"/>
<dbReference type="AlphaFoldDB" id="Q72B91"/>
<dbReference type="SMR" id="Q72B91"/>
<reference evidence="2 3" key="1">
    <citation type="journal article" date="2004" name="Nat. Biotechnol.">
        <title>The genome sequence of the anaerobic, sulfate-reducing bacterium Desulfovibrio vulgaris Hildenborough.</title>
        <authorList>
            <person name="Heidelberg J.F."/>
            <person name="Seshadri R."/>
            <person name="Haveman S.A."/>
            <person name="Hemme C.L."/>
            <person name="Paulsen I.T."/>
            <person name="Kolonay J.F."/>
            <person name="Eisen J.A."/>
            <person name="Ward N."/>
            <person name="Methe B."/>
            <person name="Brinkac L.M."/>
            <person name="Daugherty S.C."/>
            <person name="Deboy R.T."/>
            <person name="Dodson R.J."/>
            <person name="Durkin A.S."/>
            <person name="Madupu R."/>
            <person name="Nelson W.C."/>
            <person name="Sullivan S.A."/>
            <person name="Fouts D."/>
            <person name="Haft D.H."/>
            <person name="Selengut J."/>
            <person name="Peterson J.D."/>
            <person name="Davidsen T.M."/>
            <person name="Zafar N."/>
            <person name="Zhou L."/>
            <person name="Radune D."/>
            <person name="Dimitrov G."/>
            <person name="Hance M."/>
            <person name="Tran K."/>
            <person name="Khouri H."/>
            <person name="Gill J."/>
            <person name="Utterback T.R."/>
            <person name="Feldblyum T.V."/>
            <person name="Wall J.D."/>
            <person name="Voordouw G."/>
            <person name="Fraser C.M."/>
        </authorList>
    </citation>
    <scope>NUCLEOTIDE SEQUENCE [LARGE SCALE GENOMIC DNA]</scope>
    <source>
        <strain evidence="3">ATCC 29579 / DSM 644 / NCIMB 8303 / VKM B-1760 / Hildenborough</strain>
    </source>
</reference>
<dbReference type="Gene3D" id="1.10.260.40">
    <property type="entry name" value="lambda repressor-like DNA-binding domains"/>
    <property type="match status" value="1"/>
</dbReference>